<reference evidence="1" key="1">
    <citation type="submission" date="2010-08" db="EMBL/GenBank/DDBJ databases">
        <authorList>
            <person name="Muzny D."/>
            <person name="Qin X."/>
            <person name="Buhay C."/>
            <person name="Dugan-Rocha S."/>
            <person name="Ding Y."/>
            <person name="Chen G."/>
            <person name="Hawes A."/>
            <person name="Holder M."/>
            <person name="Jhangiani S."/>
            <person name="Johnson A."/>
            <person name="Khan Z."/>
            <person name="Li Z."/>
            <person name="Liu W."/>
            <person name="Liu X."/>
            <person name="Perez L."/>
            <person name="Shen H."/>
            <person name="Wang Q."/>
            <person name="Watt J."/>
            <person name="Xi L."/>
            <person name="Xin Y."/>
            <person name="Zhou J."/>
            <person name="Deng J."/>
            <person name="Jiang H."/>
            <person name="Liu Y."/>
            <person name="Qu J."/>
            <person name="Song X.-Z."/>
            <person name="Zhang L."/>
            <person name="Villasana D."/>
            <person name="Johnson A."/>
            <person name="Liu J."/>
            <person name="Liyanage D."/>
            <person name="Lorensuhewa L."/>
            <person name="Robinson T."/>
            <person name="Song A."/>
            <person name="Song B.-B."/>
            <person name="Dinh H."/>
            <person name="Thornton R."/>
            <person name="Coyle M."/>
            <person name="Francisco L."/>
            <person name="Jackson L."/>
            <person name="Javaid M."/>
            <person name="Korchina V."/>
            <person name="Kovar C."/>
            <person name="Mata R."/>
            <person name="Mathew T."/>
            <person name="Ngo R."/>
            <person name="Nguyen L."/>
            <person name="Nguyen N."/>
            <person name="Okwuonu G."/>
            <person name="Ongeri F."/>
            <person name="Pham C."/>
            <person name="Simmons D."/>
            <person name="Wilczek-Boney K."/>
            <person name="Hale W."/>
            <person name="Jakkamsetti A."/>
            <person name="Pham P."/>
            <person name="Ruth R."/>
            <person name="San Lucas F."/>
            <person name="Warren J."/>
            <person name="Zhang J."/>
            <person name="Zhao Z."/>
            <person name="Zhou C."/>
            <person name="Zhu D."/>
            <person name="Lee S."/>
            <person name="Bess C."/>
            <person name="Blankenburg K."/>
            <person name="Forbes L."/>
            <person name="Fu Q."/>
            <person name="Gubbala S."/>
            <person name="Hirani K."/>
            <person name="Jayaseelan J.C."/>
            <person name="Lara F."/>
            <person name="Munidasa M."/>
            <person name="Palculict T."/>
            <person name="Patil S."/>
            <person name="Pu L.-L."/>
            <person name="Saada N."/>
            <person name="Tang L."/>
            <person name="Weissenberger G."/>
            <person name="Zhu Y."/>
            <person name="Hemphill L."/>
            <person name="Shang Y."/>
            <person name="Youmans B."/>
            <person name="Ayvaz T."/>
            <person name="Ross M."/>
            <person name="Santibanez J."/>
            <person name="Aqrawi P."/>
            <person name="Gross S."/>
            <person name="Joshi V."/>
            <person name="Fowler G."/>
            <person name="Nazareth L."/>
            <person name="Reid J."/>
            <person name="Worley K."/>
            <person name="Petrosino J."/>
            <person name="Highlander S."/>
            <person name="Gibbs R."/>
        </authorList>
    </citation>
    <scope>NUCLEOTIDE SEQUENCE [LARGE SCALE GENOMIC DNA]</scope>
    <source>
        <strain evidence="1">DSM 15272</strain>
    </source>
</reference>
<dbReference type="Pfam" id="PF06224">
    <property type="entry name" value="AlkZ-like"/>
    <property type="match status" value="1"/>
</dbReference>
<dbReference type="PANTHER" id="PTHR30528">
    <property type="entry name" value="CYTOPLASMIC PROTEIN"/>
    <property type="match status" value="1"/>
</dbReference>
<evidence type="ECO:0000313" key="1">
    <source>
        <dbReference type="EMBL" id="EFQ82679.1"/>
    </source>
</evidence>
<protein>
    <recommendedName>
        <fullName evidence="3">Winged helix-turn-helix domain-containing protein</fullName>
    </recommendedName>
</protein>
<proteinExistence type="predicted"/>
<accession>E2SDV2</accession>
<sequence>MPTPVRRLTRTQARRVALAAQGFTRPRPPGPVTARHLAAVVGRLGLFQIDSVNVLARAHHLPLYSRAGPYDPDLLHRAYGRAPRRLVEYWAHEAALLDVRLWPAFAFRREQPDRMWGGIARVGAEQPDLVRRVLADVRAAGPVTARQVEHEAPTDRDHWGWNWSDAKHALEYLFYTGQVTSAGRTPQFERLYDLTERVLPAEVLAAPALSPDQCYRVLVEHAASAHGVATRQCLADYFRLRPGPTAAAVEDLADEGVLVPATVQGWDRPAWLHRDAVLPRAVRARALLSPFDPLVFERTRTERLFDFRYRLEIYVPRERRVHGYYVLPFLLGDRLVARVDLAADRAAGVLRVHGAFGEPSAPPHTAAELAAELWLMAGWLGLEDVAVADHGDLATALAAEVPRRWSGHLD</sequence>
<evidence type="ECO:0000313" key="2">
    <source>
        <dbReference type="Proteomes" id="UP000003111"/>
    </source>
</evidence>
<organism evidence="1 2">
    <name type="scientific">Aeromicrobium marinum DSM 15272</name>
    <dbReference type="NCBI Taxonomy" id="585531"/>
    <lineage>
        <taxon>Bacteria</taxon>
        <taxon>Bacillati</taxon>
        <taxon>Actinomycetota</taxon>
        <taxon>Actinomycetes</taxon>
        <taxon>Propionibacteriales</taxon>
        <taxon>Nocardioidaceae</taxon>
        <taxon>Aeromicrobium</taxon>
    </lineage>
</organism>
<keyword evidence="2" id="KW-1185">Reference proteome</keyword>
<dbReference type="InterPro" id="IPR009351">
    <property type="entry name" value="AlkZ-like"/>
</dbReference>
<dbReference type="STRING" id="585531.HMPREF0063_11888"/>
<gene>
    <name evidence="1" type="ORF">HMPREF0063_11888</name>
</gene>
<dbReference type="PANTHER" id="PTHR30528:SF0">
    <property type="entry name" value="CYTOPLASMIC PROTEIN"/>
    <property type="match status" value="1"/>
</dbReference>
<dbReference type="EMBL" id="ACLF03000006">
    <property type="protein sequence ID" value="EFQ82679.1"/>
    <property type="molecule type" value="Genomic_DNA"/>
</dbReference>
<name>E2SDV2_9ACTN</name>
<dbReference type="eggNOG" id="COG3214">
    <property type="taxonomic scope" value="Bacteria"/>
</dbReference>
<evidence type="ECO:0008006" key="3">
    <source>
        <dbReference type="Google" id="ProtNLM"/>
    </source>
</evidence>
<dbReference type="AlphaFoldDB" id="E2SDV2"/>
<comment type="caution">
    <text evidence="1">The sequence shown here is derived from an EMBL/GenBank/DDBJ whole genome shotgun (WGS) entry which is preliminary data.</text>
</comment>
<dbReference type="Proteomes" id="UP000003111">
    <property type="component" value="Unassembled WGS sequence"/>
</dbReference>
<dbReference type="HOGENOM" id="CLU_043035_1_0_11"/>